<dbReference type="SUPFAM" id="SSF51905">
    <property type="entry name" value="FAD/NAD(P)-binding domain"/>
    <property type="match status" value="1"/>
</dbReference>
<dbReference type="SUPFAM" id="SSF54373">
    <property type="entry name" value="FAD-linked reductases, C-terminal domain"/>
    <property type="match status" value="1"/>
</dbReference>
<dbReference type="GO" id="GO:0005737">
    <property type="term" value="C:cytoplasm"/>
    <property type="evidence" value="ECO:0007669"/>
    <property type="project" value="TreeGrafter"/>
</dbReference>
<dbReference type="InterPro" id="IPR006076">
    <property type="entry name" value="FAD-dep_OxRdtase"/>
</dbReference>
<dbReference type="PANTHER" id="PTHR13847">
    <property type="entry name" value="SARCOSINE DEHYDROGENASE-RELATED"/>
    <property type="match status" value="1"/>
</dbReference>
<dbReference type="EMBL" id="QMFY01000002">
    <property type="protein sequence ID" value="RAW02283.1"/>
    <property type="molecule type" value="Genomic_DNA"/>
</dbReference>
<proteinExistence type="predicted"/>
<dbReference type="Pfam" id="PF01266">
    <property type="entry name" value="DAO"/>
    <property type="match status" value="1"/>
</dbReference>
<dbReference type="Gene3D" id="3.30.9.10">
    <property type="entry name" value="D-Amino Acid Oxidase, subunit A, domain 2"/>
    <property type="match status" value="1"/>
</dbReference>
<name>A0A364Y5Q4_9BACT</name>
<dbReference type="GO" id="GO:0016491">
    <property type="term" value="F:oxidoreductase activity"/>
    <property type="evidence" value="ECO:0007669"/>
    <property type="project" value="UniProtKB-KW"/>
</dbReference>
<feature type="domain" description="FAD dependent oxidoreductase" evidence="2">
    <location>
        <begin position="3"/>
        <end position="396"/>
    </location>
</feature>
<dbReference type="AlphaFoldDB" id="A0A364Y5Q4"/>
<evidence type="ECO:0000313" key="3">
    <source>
        <dbReference type="EMBL" id="RAW02283.1"/>
    </source>
</evidence>
<dbReference type="Gene3D" id="3.50.50.60">
    <property type="entry name" value="FAD/NAD(P)-binding domain"/>
    <property type="match status" value="2"/>
</dbReference>
<dbReference type="Proteomes" id="UP000251889">
    <property type="component" value="Unassembled WGS sequence"/>
</dbReference>
<keyword evidence="4" id="KW-1185">Reference proteome</keyword>
<comment type="caution">
    <text evidence="3">The sequence shown here is derived from an EMBL/GenBank/DDBJ whole genome shotgun (WGS) entry which is preliminary data.</text>
</comment>
<dbReference type="PANTHER" id="PTHR13847:SF289">
    <property type="entry name" value="GLYCINE OXIDASE"/>
    <property type="match status" value="1"/>
</dbReference>
<dbReference type="InterPro" id="IPR036188">
    <property type="entry name" value="FAD/NAD-bd_sf"/>
</dbReference>
<protein>
    <submittedName>
        <fullName evidence="3">Amino acid dehydrogenase</fullName>
    </submittedName>
</protein>
<dbReference type="RefSeq" id="WP_112746106.1">
    <property type="nucleotide sequence ID" value="NZ_QMFY01000002.1"/>
</dbReference>
<dbReference type="OrthoDB" id="9794226at2"/>
<organism evidence="3 4">
    <name type="scientific">Pseudochryseolinea flava</name>
    <dbReference type="NCBI Taxonomy" id="2059302"/>
    <lineage>
        <taxon>Bacteria</taxon>
        <taxon>Pseudomonadati</taxon>
        <taxon>Bacteroidota</taxon>
        <taxon>Cytophagia</taxon>
        <taxon>Cytophagales</taxon>
        <taxon>Fulvivirgaceae</taxon>
        <taxon>Pseudochryseolinea</taxon>
    </lineage>
</organism>
<evidence type="ECO:0000259" key="2">
    <source>
        <dbReference type="Pfam" id="PF01266"/>
    </source>
</evidence>
<keyword evidence="1" id="KW-0560">Oxidoreductase</keyword>
<reference evidence="3 4" key="1">
    <citation type="submission" date="2018-06" db="EMBL/GenBank/DDBJ databases">
        <title>Chryseolinea flavus sp. nov., a member of the phylum Bacteroidetes isolated from soil.</title>
        <authorList>
            <person name="Li Y."/>
            <person name="Wang J."/>
        </authorList>
    </citation>
    <scope>NUCLEOTIDE SEQUENCE [LARGE SCALE GENOMIC DNA]</scope>
    <source>
        <strain evidence="3 4">SDU1-6</strain>
    </source>
</reference>
<accession>A0A364Y5Q4</accession>
<evidence type="ECO:0000256" key="1">
    <source>
        <dbReference type="ARBA" id="ARBA00023002"/>
    </source>
</evidence>
<sequence length="416" mass="45521">MKKIAIVGGGVIGLSSAYYLQQQGHQVTILDEGTLTDTCSIGNAGMIVPSHIIPLAAPGMIAKGIRWMFNSKSPFYVKPRLSGDLLKWGLKFYNHANKEHVTKSIPALKEISLLSKKLFQDIAARNVFPFGYEERGLMMYYRTAETEREEIEAAHVSNANGIEAHVLTLAEAQAKEPDVKVQARGAVYFPGDAHLIPQLFIQNLITHLKNNGVAIRANTKVEDFNVKGGRIAGIRVGGVEEVYDEYVIATGAWSGVFCAKLGIDLPMQSGKGYSFTLNNVKQNLRIPSLLLEGRVAVTPMGSSLRFGGTMEINGTDRSINMNRVKGIVESIPKYFPEMNVAVPNVNEVWNGLRPCSPDGLPYIGRGTRFENLVIATGHSMMGLSLGPATGKLVAELIDEKPTSMNLNPFDPERFMK</sequence>
<evidence type="ECO:0000313" key="4">
    <source>
        <dbReference type="Proteomes" id="UP000251889"/>
    </source>
</evidence>
<gene>
    <name evidence="3" type="ORF">DQQ10_07035</name>
</gene>